<dbReference type="SMART" id="SM00365">
    <property type="entry name" value="LRR_SD22"/>
    <property type="match status" value="5"/>
</dbReference>
<evidence type="ECO:0000256" key="4">
    <source>
        <dbReference type="ARBA" id="ARBA00022614"/>
    </source>
</evidence>
<dbReference type="EMBL" id="JAIWQS010000157">
    <property type="protein sequence ID" value="KAJ8747500.1"/>
    <property type="molecule type" value="Genomic_DNA"/>
</dbReference>
<dbReference type="Gene3D" id="3.80.10.10">
    <property type="entry name" value="Ribonuclease Inhibitor"/>
    <property type="match status" value="4"/>
</dbReference>
<dbReference type="InterPro" id="IPR046956">
    <property type="entry name" value="RLP23-like"/>
</dbReference>
<organism evidence="14 15">
    <name type="scientific">Erythroxylum novogranatense</name>
    <dbReference type="NCBI Taxonomy" id="1862640"/>
    <lineage>
        <taxon>Eukaryota</taxon>
        <taxon>Viridiplantae</taxon>
        <taxon>Streptophyta</taxon>
        <taxon>Embryophyta</taxon>
        <taxon>Tracheophyta</taxon>
        <taxon>Spermatophyta</taxon>
        <taxon>Magnoliopsida</taxon>
        <taxon>eudicotyledons</taxon>
        <taxon>Gunneridae</taxon>
        <taxon>Pentapetalae</taxon>
        <taxon>rosids</taxon>
        <taxon>fabids</taxon>
        <taxon>Malpighiales</taxon>
        <taxon>Erythroxylaceae</taxon>
        <taxon>Erythroxylum</taxon>
    </lineage>
</organism>
<dbReference type="PANTHER" id="PTHR48061">
    <property type="entry name" value="LEUCINE-RICH REPEAT RECEPTOR PROTEIN KINASE EMS1-LIKE-RELATED"/>
    <property type="match status" value="1"/>
</dbReference>
<evidence type="ECO:0000256" key="1">
    <source>
        <dbReference type="ARBA" id="ARBA00004251"/>
    </source>
</evidence>
<dbReference type="GO" id="GO:0005886">
    <property type="term" value="C:plasma membrane"/>
    <property type="evidence" value="ECO:0007669"/>
    <property type="project" value="UniProtKB-SubCell"/>
</dbReference>
<proteinExistence type="inferred from homology"/>
<dbReference type="AlphaFoldDB" id="A0AAV8S619"/>
<keyword evidence="11" id="KW-0325">Glycoprotein</keyword>
<evidence type="ECO:0000256" key="6">
    <source>
        <dbReference type="ARBA" id="ARBA00022729"/>
    </source>
</evidence>
<evidence type="ECO:0000259" key="13">
    <source>
        <dbReference type="Pfam" id="PF08263"/>
    </source>
</evidence>
<dbReference type="PANTHER" id="PTHR48061:SF46">
    <property type="entry name" value="LEUCINE-RICH REPEAT-CONTAINING N-TERMINAL PLANT-TYPE DOMAIN-CONTAINING PROTEIN"/>
    <property type="match status" value="1"/>
</dbReference>
<keyword evidence="3" id="KW-1003">Cell membrane</keyword>
<evidence type="ECO:0000256" key="3">
    <source>
        <dbReference type="ARBA" id="ARBA00022475"/>
    </source>
</evidence>
<keyword evidence="15" id="KW-1185">Reference proteome</keyword>
<dbReference type="InterPro" id="IPR001611">
    <property type="entry name" value="Leu-rich_rpt"/>
</dbReference>
<feature type="domain" description="Leucine-rich repeat-containing N-terminal plant-type" evidence="13">
    <location>
        <begin position="39"/>
        <end position="88"/>
    </location>
</feature>
<dbReference type="SMART" id="SM00369">
    <property type="entry name" value="LRR_TYP"/>
    <property type="match status" value="8"/>
</dbReference>
<protein>
    <recommendedName>
        <fullName evidence="13">Leucine-rich repeat-containing N-terminal plant-type domain-containing protein</fullName>
    </recommendedName>
</protein>
<comment type="caution">
    <text evidence="14">The sequence shown here is derived from an EMBL/GenBank/DDBJ whole genome shotgun (WGS) entry which is preliminary data.</text>
</comment>
<evidence type="ECO:0000256" key="9">
    <source>
        <dbReference type="ARBA" id="ARBA00023136"/>
    </source>
</evidence>
<keyword evidence="4" id="KW-0433">Leucine-rich repeat</keyword>
<evidence type="ECO:0000256" key="12">
    <source>
        <dbReference type="SAM" id="SignalP"/>
    </source>
</evidence>
<dbReference type="PRINTS" id="PR00019">
    <property type="entry name" value="LEURICHRPT"/>
</dbReference>
<comment type="subcellular location">
    <subcellularLocation>
        <location evidence="1">Cell membrane</location>
        <topology evidence="1">Single-pass type I membrane protein</topology>
    </subcellularLocation>
</comment>
<evidence type="ECO:0000313" key="14">
    <source>
        <dbReference type="EMBL" id="KAJ8747500.1"/>
    </source>
</evidence>
<dbReference type="FunFam" id="3.80.10.10:FF:000095">
    <property type="entry name" value="LRR receptor-like serine/threonine-protein kinase GSO1"/>
    <property type="match status" value="3"/>
</dbReference>
<comment type="similarity">
    <text evidence="2">Belongs to the RLP family.</text>
</comment>
<evidence type="ECO:0000256" key="7">
    <source>
        <dbReference type="ARBA" id="ARBA00022737"/>
    </source>
</evidence>
<gene>
    <name evidence="14" type="ORF">K2173_013762</name>
</gene>
<evidence type="ECO:0000256" key="11">
    <source>
        <dbReference type="ARBA" id="ARBA00023180"/>
    </source>
</evidence>
<evidence type="ECO:0000313" key="15">
    <source>
        <dbReference type="Proteomes" id="UP001159364"/>
    </source>
</evidence>
<keyword evidence="8" id="KW-1133">Transmembrane helix</keyword>
<keyword evidence="10" id="KW-0675">Receptor</keyword>
<evidence type="ECO:0000256" key="10">
    <source>
        <dbReference type="ARBA" id="ARBA00023170"/>
    </source>
</evidence>
<reference evidence="14 15" key="1">
    <citation type="submission" date="2021-09" db="EMBL/GenBank/DDBJ databases">
        <title>Genomic insights and catalytic innovation underlie evolution of tropane alkaloids biosynthesis.</title>
        <authorList>
            <person name="Wang Y.-J."/>
            <person name="Tian T."/>
            <person name="Huang J.-P."/>
            <person name="Huang S.-X."/>
        </authorList>
    </citation>
    <scope>NUCLEOTIDE SEQUENCE [LARGE SCALE GENOMIC DNA]</scope>
    <source>
        <strain evidence="14">KIB-2018</strain>
        <tissue evidence="14">Leaf</tissue>
    </source>
</reference>
<evidence type="ECO:0000256" key="2">
    <source>
        <dbReference type="ARBA" id="ARBA00009592"/>
    </source>
</evidence>
<name>A0AAV8S619_9ROSI</name>
<accession>A0AAV8S619</accession>
<feature type="chain" id="PRO_5043832577" description="Leucine-rich repeat-containing N-terminal plant-type domain-containing protein" evidence="12">
    <location>
        <begin position="23"/>
        <end position="835"/>
    </location>
</feature>
<dbReference type="Pfam" id="PF08263">
    <property type="entry name" value="LRRNT_2"/>
    <property type="match status" value="1"/>
</dbReference>
<evidence type="ECO:0000256" key="8">
    <source>
        <dbReference type="ARBA" id="ARBA00022989"/>
    </source>
</evidence>
<keyword evidence="6 12" id="KW-0732">Signal</keyword>
<sequence>MKWLTARLGLLFLLLLPIPTSCSSSFSAPPSGSLQLCHSDQSNALLHFKRTSSVTSFASSGCDRHSSPKTESWKNGVNCCYWDGVTCDKLTGHVIGLDLSCSGLSGTLDSNNSLFLLSHVQRLNLAFNNFSHSSISSKFGQLTSLTYLNLSYSSFAGLIPDIFGDLHRLTYLDLSSNKFYGQIPSSIFNLAKISHLRISSNRLVGSLPDEVSGLSVPAIIDLSDNLLNGTLPSWLFAKPSLLSLNLSSNQLTGELPEFQSKSLEYINLQKNQIHGAIPSSIFELVNITYIDFSYNNLNGSLELDMFSNLRKLKVLEVSRNGLSMKIDSHGNVTWPRLLSLGLSSCNVTNFPAFLRTQNDLRHLNLSHNRIPGEVPSWLWIMGRHSLQNLDLAHNLLTAVKPLPMDSLFFLDLYNNSIRGSLPIPPQSTKYFYISNNYLTGEVPSSICQITSLQILDLSNNSFTGTIPRCLLNFTTQLSVLNLRMNRFHGVIPDTFVRGISLRSLDMNGNQLEGPLPQSLINCKMLAVIDLGNNKITDTFPTWLGALQDLQVLFLRSNRLHGHIGDPQSRVSFPRLRMLDISHNAFTGPLPSRHFGNFKAMMNVGEENTGLRYMESPFYQDSMVVTMKGLEVRLVRVLTIFTALDFSNNTFQGEIPQLLGNLKSLRVLNLSRNSLSGSIPSSIANMSVLESLDLSSNKLAGEIPRQLTGMTSLSFINLSYNMLEGPIPQGNQFNTFSNNSYVGNLGLCGDPLSRKCGSDEAPQLPESFFQEEDDSEIGFNLKASLIGYGCGIIIGLSTGYLVFETGKPWWLVNRVEEKWGNKLKRIIQRHKRRKNP</sequence>
<dbReference type="Pfam" id="PF00560">
    <property type="entry name" value="LRR_1"/>
    <property type="match status" value="6"/>
</dbReference>
<feature type="signal peptide" evidence="12">
    <location>
        <begin position="1"/>
        <end position="22"/>
    </location>
</feature>
<dbReference type="Pfam" id="PF13855">
    <property type="entry name" value="LRR_8"/>
    <property type="match status" value="4"/>
</dbReference>
<keyword evidence="7" id="KW-0677">Repeat</keyword>
<dbReference type="SUPFAM" id="SSF52058">
    <property type="entry name" value="L domain-like"/>
    <property type="match status" value="2"/>
</dbReference>
<dbReference type="InterPro" id="IPR003591">
    <property type="entry name" value="Leu-rich_rpt_typical-subtyp"/>
</dbReference>
<dbReference type="InterPro" id="IPR032675">
    <property type="entry name" value="LRR_dom_sf"/>
</dbReference>
<keyword evidence="9" id="KW-0472">Membrane</keyword>
<dbReference type="Proteomes" id="UP001159364">
    <property type="component" value="Unassembled WGS sequence"/>
</dbReference>
<keyword evidence="5" id="KW-0812">Transmembrane</keyword>
<evidence type="ECO:0000256" key="5">
    <source>
        <dbReference type="ARBA" id="ARBA00022692"/>
    </source>
</evidence>
<dbReference type="InterPro" id="IPR013210">
    <property type="entry name" value="LRR_N_plant-typ"/>
</dbReference>